<organism evidence="1 2">
    <name type="scientific">Nephila pilipes</name>
    <name type="common">Giant wood spider</name>
    <name type="synonym">Nephila maculata</name>
    <dbReference type="NCBI Taxonomy" id="299642"/>
    <lineage>
        <taxon>Eukaryota</taxon>
        <taxon>Metazoa</taxon>
        <taxon>Ecdysozoa</taxon>
        <taxon>Arthropoda</taxon>
        <taxon>Chelicerata</taxon>
        <taxon>Arachnida</taxon>
        <taxon>Araneae</taxon>
        <taxon>Araneomorphae</taxon>
        <taxon>Entelegynae</taxon>
        <taxon>Araneoidea</taxon>
        <taxon>Nephilidae</taxon>
        <taxon>Nephila</taxon>
    </lineage>
</organism>
<evidence type="ECO:0000313" key="2">
    <source>
        <dbReference type="Proteomes" id="UP000887013"/>
    </source>
</evidence>
<sequence length="94" mass="10614">MNIAIPLVFQIKYFANVHMKSRITVATRVSPWPHGAILQKDPSERNALKRTLNAFASRGDATLVLTIPRRFDCGPPWVCGHLRKKVPPHRALCD</sequence>
<keyword evidence="2" id="KW-1185">Reference proteome</keyword>
<proteinExistence type="predicted"/>
<comment type="caution">
    <text evidence="1">The sequence shown here is derived from an EMBL/GenBank/DDBJ whole genome shotgun (WGS) entry which is preliminary data.</text>
</comment>
<gene>
    <name evidence="1" type="ORF">NPIL_489081</name>
</gene>
<dbReference type="AlphaFoldDB" id="A0A8X6MSL5"/>
<name>A0A8X6MSL5_NEPPI</name>
<dbReference type="EMBL" id="BMAW01096645">
    <property type="protein sequence ID" value="GFS75677.1"/>
    <property type="molecule type" value="Genomic_DNA"/>
</dbReference>
<accession>A0A8X6MSL5</accession>
<reference evidence="1" key="1">
    <citation type="submission" date="2020-08" db="EMBL/GenBank/DDBJ databases">
        <title>Multicomponent nature underlies the extraordinary mechanical properties of spider dragline silk.</title>
        <authorList>
            <person name="Kono N."/>
            <person name="Nakamura H."/>
            <person name="Mori M."/>
            <person name="Yoshida Y."/>
            <person name="Ohtoshi R."/>
            <person name="Malay A.D."/>
            <person name="Moran D.A.P."/>
            <person name="Tomita M."/>
            <person name="Numata K."/>
            <person name="Arakawa K."/>
        </authorList>
    </citation>
    <scope>NUCLEOTIDE SEQUENCE</scope>
</reference>
<dbReference type="Proteomes" id="UP000887013">
    <property type="component" value="Unassembled WGS sequence"/>
</dbReference>
<protein>
    <submittedName>
        <fullName evidence="1">Uncharacterized protein</fullName>
    </submittedName>
</protein>
<evidence type="ECO:0000313" key="1">
    <source>
        <dbReference type="EMBL" id="GFS75677.1"/>
    </source>
</evidence>